<dbReference type="PROSITE" id="PS51273">
    <property type="entry name" value="GATASE_TYPE_1"/>
    <property type="match status" value="1"/>
</dbReference>
<dbReference type="EMBL" id="CP036290">
    <property type="protein sequence ID" value="QDU84841.1"/>
    <property type="molecule type" value="Genomic_DNA"/>
</dbReference>
<dbReference type="Proteomes" id="UP000319342">
    <property type="component" value="Chromosome"/>
</dbReference>
<dbReference type="Pfam" id="PF13507">
    <property type="entry name" value="GATase_5"/>
    <property type="match status" value="1"/>
</dbReference>
<dbReference type="SUPFAM" id="SSF52317">
    <property type="entry name" value="Class I glutamine amidotransferase-like"/>
    <property type="match status" value="1"/>
</dbReference>
<keyword evidence="5" id="KW-0378">Hydrolase</keyword>
<keyword evidence="6" id="KW-0067">ATP-binding</keyword>
<reference evidence="8 9" key="1">
    <citation type="submission" date="2019-02" db="EMBL/GenBank/DDBJ databases">
        <title>Deep-cultivation of Planctomycetes and their phenomic and genomic characterization uncovers novel biology.</title>
        <authorList>
            <person name="Wiegand S."/>
            <person name="Jogler M."/>
            <person name="Boedeker C."/>
            <person name="Pinto D."/>
            <person name="Vollmers J."/>
            <person name="Rivas-Marin E."/>
            <person name="Kohn T."/>
            <person name="Peeters S.H."/>
            <person name="Heuer A."/>
            <person name="Rast P."/>
            <person name="Oberbeckmann S."/>
            <person name="Bunk B."/>
            <person name="Jeske O."/>
            <person name="Meyerdierks A."/>
            <person name="Storesund J.E."/>
            <person name="Kallscheuer N."/>
            <person name="Luecker S."/>
            <person name="Lage O.M."/>
            <person name="Pohl T."/>
            <person name="Merkel B.J."/>
            <person name="Hornburger P."/>
            <person name="Mueller R.-W."/>
            <person name="Bruemmer F."/>
            <person name="Labrenz M."/>
            <person name="Spormann A.M."/>
            <person name="Op den Camp H."/>
            <person name="Overmann J."/>
            <person name="Amann R."/>
            <person name="Jetten M.S.M."/>
            <person name="Mascher T."/>
            <person name="Medema M.H."/>
            <person name="Devos D.P."/>
            <person name="Kaster A.-K."/>
            <person name="Ovreas L."/>
            <person name="Rohde M."/>
            <person name="Galperin M.Y."/>
            <person name="Jogler C."/>
        </authorList>
    </citation>
    <scope>NUCLEOTIDE SEQUENCE [LARGE SCALE GENOMIC DNA]</scope>
    <source>
        <strain evidence="8 9">Pla163</strain>
    </source>
</reference>
<evidence type="ECO:0000256" key="4">
    <source>
        <dbReference type="ARBA" id="ARBA00022755"/>
    </source>
</evidence>
<dbReference type="PANTHER" id="PTHR10099">
    <property type="entry name" value="PHOSPHORIBOSYLFORMYLGLYCINAMIDINE SYNTHASE"/>
    <property type="match status" value="1"/>
</dbReference>
<name>A0A518D036_9BACT</name>
<sequence>MTRSTTTSTTQATAVHAGRARVLVLRSSGTNCDFEAVRAFELCDAVAERVHTNRLAERPELLDECDVLFLPGGFSHGDYVAAGRVMAAEVRHLLGDRLHRFVANGGYVIGVCNGFQVLVDLGLLEGQGRAAHERRIALAPNHSGRFECRWVHLRSEACAADWLDQGLVWPVPVAHAEGRVALADGALAELEANRQIALRYVAADGSDLETGDAGYPACPNGAVANIAGLCDPTGRVLGLMPHPERNLDPWNHPTWTRLGERTEGEGLAFFRGLVAAARVGR</sequence>
<dbReference type="RefSeq" id="WP_145187088.1">
    <property type="nucleotide sequence ID" value="NZ_CP036290.1"/>
</dbReference>
<keyword evidence="4" id="KW-0658">Purine biosynthesis</keyword>
<dbReference type="OrthoDB" id="9804441at2"/>
<evidence type="ECO:0000256" key="2">
    <source>
        <dbReference type="ARBA" id="ARBA00022598"/>
    </source>
</evidence>
<dbReference type="Gene3D" id="3.40.50.880">
    <property type="match status" value="1"/>
</dbReference>
<keyword evidence="9" id="KW-1185">Reference proteome</keyword>
<accession>A0A518D036</accession>
<proteinExistence type="predicted"/>
<evidence type="ECO:0000256" key="1">
    <source>
        <dbReference type="ARBA" id="ARBA00022490"/>
    </source>
</evidence>
<evidence type="ECO:0000256" key="5">
    <source>
        <dbReference type="ARBA" id="ARBA00022801"/>
    </source>
</evidence>
<dbReference type="GO" id="GO:0004642">
    <property type="term" value="F:phosphoribosylformylglycinamidine synthase activity"/>
    <property type="evidence" value="ECO:0007669"/>
    <property type="project" value="UniProtKB-EC"/>
</dbReference>
<evidence type="ECO:0000313" key="9">
    <source>
        <dbReference type="Proteomes" id="UP000319342"/>
    </source>
</evidence>
<dbReference type="SMART" id="SM01211">
    <property type="entry name" value="GATase_5"/>
    <property type="match status" value="1"/>
</dbReference>
<dbReference type="EC" id="6.3.5.3" evidence="8"/>
<dbReference type="GO" id="GO:0006189">
    <property type="term" value="P:'de novo' IMP biosynthetic process"/>
    <property type="evidence" value="ECO:0007669"/>
    <property type="project" value="InterPro"/>
</dbReference>
<dbReference type="GO" id="GO:0005524">
    <property type="term" value="F:ATP binding"/>
    <property type="evidence" value="ECO:0007669"/>
    <property type="project" value="UniProtKB-KW"/>
</dbReference>
<dbReference type="GO" id="GO:0005737">
    <property type="term" value="C:cytoplasm"/>
    <property type="evidence" value="ECO:0007669"/>
    <property type="project" value="TreeGrafter"/>
</dbReference>
<gene>
    <name evidence="8" type="primary">purQ</name>
    <name evidence="8" type="ORF">Pla163_19590</name>
</gene>
<dbReference type="NCBIfam" id="TIGR01737">
    <property type="entry name" value="FGAM_synth_I"/>
    <property type="match status" value="1"/>
</dbReference>
<keyword evidence="1" id="KW-0963">Cytoplasm</keyword>
<protein>
    <submittedName>
        <fullName evidence="8">Phosphoribosylformylglycinamidine synthase</fullName>
        <ecNumber evidence="8">6.3.5.3</ecNumber>
    </submittedName>
</protein>
<dbReference type="PIRSF" id="PIRSF001586">
    <property type="entry name" value="FGAM_synth_I"/>
    <property type="match status" value="1"/>
</dbReference>
<evidence type="ECO:0000256" key="6">
    <source>
        <dbReference type="ARBA" id="ARBA00022840"/>
    </source>
</evidence>
<keyword evidence="2 8" id="KW-0436">Ligase</keyword>
<evidence type="ECO:0000313" key="8">
    <source>
        <dbReference type="EMBL" id="QDU84841.1"/>
    </source>
</evidence>
<evidence type="ECO:0000256" key="7">
    <source>
        <dbReference type="ARBA" id="ARBA00022962"/>
    </source>
</evidence>
<keyword evidence="7" id="KW-0315">Glutamine amidotransferase</keyword>
<keyword evidence="3" id="KW-0547">Nucleotide-binding</keyword>
<dbReference type="InterPro" id="IPR029062">
    <property type="entry name" value="Class_I_gatase-like"/>
</dbReference>
<dbReference type="PANTHER" id="PTHR10099:SF1">
    <property type="entry name" value="PHOSPHORIBOSYLFORMYLGLYCINAMIDINE SYNTHASE"/>
    <property type="match status" value="1"/>
</dbReference>
<dbReference type="AlphaFoldDB" id="A0A518D036"/>
<evidence type="ECO:0000256" key="3">
    <source>
        <dbReference type="ARBA" id="ARBA00022741"/>
    </source>
</evidence>
<organism evidence="8 9">
    <name type="scientific">Rohdeia mirabilis</name>
    <dbReference type="NCBI Taxonomy" id="2528008"/>
    <lineage>
        <taxon>Bacteria</taxon>
        <taxon>Pseudomonadati</taxon>
        <taxon>Planctomycetota</taxon>
        <taxon>Planctomycetia</taxon>
        <taxon>Planctomycetia incertae sedis</taxon>
        <taxon>Rohdeia</taxon>
    </lineage>
</organism>
<dbReference type="InterPro" id="IPR010075">
    <property type="entry name" value="PRibForGlyAmidine_synth_PurQ"/>
</dbReference>
<dbReference type="GO" id="GO:0016787">
    <property type="term" value="F:hydrolase activity"/>
    <property type="evidence" value="ECO:0007669"/>
    <property type="project" value="UniProtKB-KW"/>
</dbReference>